<evidence type="ECO:0000313" key="2">
    <source>
        <dbReference type="EMBL" id="MBZ2208462.1"/>
    </source>
</evidence>
<organism evidence="2 3">
    <name type="scientific">Massilia soli</name>
    <dbReference type="NCBI Taxonomy" id="2792854"/>
    <lineage>
        <taxon>Bacteria</taxon>
        <taxon>Pseudomonadati</taxon>
        <taxon>Pseudomonadota</taxon>
        <taxon>Betaproteobacteria</taxon>
        <taxon>Burkholderiales</taxon>
        <taxon>Oxalobacteraceae</taxon>
        <taxon>Telluria group</taxon>
        <taxon>Massilia</taxon>
    </lineage>
</organism>
<proteinExistence type="predicted"/>
<keyword evidence="3" id="KW-1185">Reference proteome</keyword>
<keyword evidence="1" id="KW-0472">Membrane</keyword>
<keyword evidence="1" id="KW-1133">Transmembrane helix</keyword>
<evidence type="ECO:0000256" key="1">
    <source>
        <dbReference type="SAM" id="Phobius"/>
    </source>
</evidence>
<dbReference type="Pfam" id="PF25612">
    <property type="entry name" value="DUF7940"/>
    <property type="match status" value="1"/>
</dbReference>
<sequence>MNIHLVSDWKLIAKKALSLKFSALALALTAAEVYVAITKPDSIPPGVFAIGCAVITLAAMAARVVAQKELSDE</sequence>
<gene>
    <name evidence="2" type="ORF">I4X03_014450</name>
</gene>
<protein>
    <recommendedName>
        <fullName evidence="4">Holin</fullName>
    </recommendedName>
</protein>
<evidence type="ECO:0008006" key="4">
    <source>
        <dbReference type="Google" id="ProtNLM"/>
    </source>
</evidence>
<reference evidence="2 3" key="1">
    <citation type="submission" date="2021-08" db="EMBL/GenBank/DDBJ databases">
        <title>Massilia sp. R798.</title>
        <authorList>
            <person name="Baek J.H."/>
            <person name="Jung H.S."/>
            <person name="Kim K.R."/>
            <person name="Jeon C.O."/>
        </authorList>
    </citation>
    <scope>NUCLEOTIDE SEQUENCE [LARGE SCALE GENOMIC DNA]</scope>
    <source>
        <strain evidence="2 3">R798</strain>
    </source>
</reference>
<evidence type="ECO:0000313" key="3">
    <source>
        <dbReference type="Proteomes" id="UP000809349"/>
    </source>
</evidence>
<name>A0ABS7SR82_9BURK</name>
<dbReference type="EMBL" id="JAFBIL020000005">
    <property type="protein sequence ID" value="MBZ2208462.1"/>
    <property type="molecule type" value="Genomic_DNA"/>
</dbReference>
<dbReference type="Proteomes" id="UP000809349">
    <property type="component" value="Unassembled WGS sequence"/>
</dbReference>
<feature type="transmembrane region" description="Helical" evidence="1">
    <location>
        <begin position="47"/>
        <end position="66"/>
    </location>
</feature>
<dbReference type="InterPro" id="IPR057700">
    <property type="entry name" value="DUF7940"/>
</dbReference>
<accession>A0ABS7SR82</accession>
<comment type="caution">
    <text evidence="2">The sequence shown here is derived from an EMBL/GenBank/DDBJ whole genome shotgun (WGS) entry which is preliminary data.</text>
</comment>
<keyword evidence="1" id="KW-0812">Transmembrane</keyword>
<dbReference type="RefSeq" id="WP_223468944.1">
    <property type="nucleotide sequence ID" value="NZ_JAFBIL020000005.1"/>
</dbReference>